<feature type="compositionally biased region" description="Basic and acidic residues" evidence="1">
    <location>
        <begin position="1"/>
        <end position="19"/>
    </location>
</feature>
<dbReference type="KEGG" id="qsa:O6P43_020884"/>
<feature type="region of interest" description="Disordered" evidence="1">
    <location>
        <begin position="1"/>
        <end position="20"/>
    </location>
</feature>
<keyword evidence="3" id="KW-1185">Reference proteome</keyword>
<dbReference type="Proteomes" id="UP001163823">
    <property type="component" value="Chromosome 8"/>
</dbReference>
<evidence type="ECO:0000313" key="2">
    <source>
        <dbReference type="EMBL" id="KAJ7960443.1"/>
    </source>
</evidence>
<reference evidence="2" key="1">
    <citation type="journal article" date="2023" name="Science">
        <title>Elucidation of the pathway for biosynthesis of saponin adjuvants from the soapbark tree.</title>
        <authorList>
            <person name="Reed J."/>
            <person name="Orme A."/>
            <person name="El-Demerdash A."/>
            <person name="Owen C."/>
            <person name="Martin L.B.B."/>
            <person name="Misra R.C."/>
            <person name="Kikuchi S."/>
            <person name="Rejzek M."/>
            <person name="Martin A.C."/>
            <person name="Harkess A."/>
            <person name="Leebens-Mack J."/>
            <person name="Louveau T."/>
            <person name="Stephenson M.J."/>
            <person name="Osbourn A."/>
        </authorList>
    </citation>
    <scope>NUCLEOTIDE SEQUENCE</scope>
    <source>
        <strain evidence="2">S10</strain>
    </source>
</reference>
<feature type="region of interest" description="Disordered" evidence="1">
    <location>
        <begin position="25"/>
        <end position="85"/>
    </location>
</feature>
<feature type="compositionally biased region" description="Basic and acidic residues" evidence="1">
    <location>
        <begin position="30"/>
        <end position="67"/>
    </location>
</feature>
<name>A0AAD7LLZ1_QUISA</name>
<dbReference type="AlphaFoldDB" id="A0AAD7LLZ1"/>
<sequence>MGSLQGHEERFKKNEEKPLEQVLQAKVSFKGKDGVQERNQKGRGRGKEEEDILLRKLTKKEANNHEEAVEEEEKEEEEIMQNQMR</sequence>
<dbReference type="EMBL" id="JARAOO010000008">
    <property type="protein sequence ID" value="KAJ7960443.1"/>
    <property type="molecule type" value="Genomic_DNA"/>
</dbReference>
<comment type="caution">
    <text evidence="2">The sequence shown here is derived from an EMBL/GenBank/DDBJ whole genome shotgun (WGS) entry which is preliminary data.</text>
</comment>
<evidence type="ECO:0000256" key="1">
    <source>
        <dbReference type="SAM" id="MobiDB-lite"/>
    </source>
</evidence>
<proteinExistence type="predicted"/>
<accession>A0AAD7LLZ1</accession>
<organism evidence="2 3">
    <name type="scientific">Quillaja saponaria</name>
    <name type="common">Soap bark tree</name>
    <dbReference type="NCBI Taxonomy" id="32244"/>
    <lineage>
        <taxon>Eukaryota</taxon>
        <taxon>Viridiplantae</taxon>
        <taxon>Streptophyta</taxon>
        <taxon>Embryophyta</taxon>
        <taxon>Tracheophyta</taxon>
        <taxon>Spermatophyta</taxon>
        <taxon>Magnoliopsida</taxon>
        <taxon>eudicotyledons</taxon>
        <taxon>Gunneridae</taxon>
        <taxon>Pentapetalae</taxon>
        <taxon>rosids</taxon>
        <taxon>fabids</taxon>
        <taxon>Fabales</taxon>
        <taxon>Quillajaceae</taxon>
        <taxon>Quillaja</taxon>
    </lineage>
</organism>
<feature type="compositionally biased region" description="Acidic residues" evidence="1">
    <location>
        <begin position="68"/>
        <end position="79"/>
    </location>
</feature>
<evidence type="ECO:0000313" key="3">
    <source>
        <dbReference type="Proteomes" id="UP001163823"/>
    </source>
</evidence>
<protein>
    <submittedName>
        <fullName evidence="2">Golgin candidate 5</fullName>
    </submittedName>
</protein>
<gene>
    <name evidence="2" type="ORF">O6P43_020884</name>
</gene>